<evidence type="ECO:0000313" key="15">
    <source>
        <dbReference type="Proteomes" id="UP000322294"/>
    </source>
</evidence>
<name>A0A5S5AMC9_9FIRM</name>
<keyword evidence="15" id="KW-1185">Reference proteome</keyword>
<comment type="catalytic activity">
    <reaction evidence="11">
        <text>UTP + NH4(+) + ATP = CTP + ADP + phosphate + 2 H(+)</text>
        <dbReference type="Rhea" id="RHEA:16597"/>
        <dbReference type="ChEBI" id="CHEBI:15378"/>
        <dbReference type="ChEBI" id="CHEBI:28938"/>
        <dbReference type="ChEBI" id="CHEBI:30616"/>
        <dbReference type="ChEBI" id="CHEBI:37563"/>
        <dbReference type="ChEBI" id="CHEBI:43474"/>
        <dbReference type="ChEBI" id="CHEBI:46398"/>
        <dbReference type="ChEBI" id="CHEBI:456216"/>
    </reaction>
</comment>
<dbReference type="GO" id="GO:0097268">
    <property type="term" value="C:cytoophidium"/>
    <property type="evidence" value="ECO:0007669"/>
    <property type="project" value="UniProtKB-ARBA"/>
</dbReference>
<feature type="binding site" evidence="11">
    <location>
        <position position="142"/>
    </location>
    <ligand>
        <name>Mg(2+)</name>
        <dbReference type="ChEBI" id="CHEBI:18420"/>
    </ligand>
</feature>
<dbReference type="PANTHER" id="PTHR11550:SF0">
    <property type="entry name" value="CTP SYNTHASE-RELATED"/>
    <property type="match status" value="1"/>
</dbReference>
<comment type="miscellaneous">
    <text evidence="11">CTPSs have evolved a hybrid strategy for distinguishing between UTP and CTP. The overlapping regions of the product feedback inhibitory and substrate sites recognize a common feature in both compounds, the triphosphate moiety. To differentiate isosteric substrate and product pyrimidine rings, an additional pocket far from the expected kinase/ligase catalytic site, specifically recognizes the cytosine and ribose portions of the product inhibitor.</text>
</comment>
<dbReference type="InterPro" id="IPR017456">
    <property type="entry name" value="CTP_synthase_N"/>
</dbReference>
<feature type="binding site" evidence="11">
    <location>
        <position position="243"/>
    </location>
    <ligand>
        <name>ATP</name>
        <dbReference type="ChEBI" id="CHEBI:30616"/>
    </ligand>
</feature>
<evidence type="ECO:0000256" key="11">
    <source>
        <dbReference type="HAMAP-Rule" id="MF_01227"/>
    </source>
</evidence>
<feature type="domain" description="CTP synthase N-terminal" evidence="13">
    <location>
        <begin position="4"/>
        <end position="268"/>
    </location>
</feature>
<dbReference type="GO" id="GO:0046872">
    <property type="term" value="F:metal ion binding"/>
    <property type="evidence" value="ECO:0007669"/>
    <property type="project" value="UniProtKB-KW"/>
</dbReference>
<protein>
    <recommendedName>
        <fullName evidence="11">CTP synthase</fullName>
        <ecNumber evidence="11">6.3.4.2</ecNumber>
    </recommendedName>
    <alternativeName>
        <fullName evidence="11">Cytidine 5'-triphosphate synthase</fullName>
    </alternativeName>
    <alternativeName>
        <fullName evidence="11">Cytidine triphosphate synthetase</fullName>
        <shortName evidence="11">CTP synthetase</shortName>
        <shortName evidence="11">CTPS</shortName>
    </alternativeName>
    <alternativeName>
        <fullName evidence="11">UTP--ammonia ligase</fullName>
    </alternativeName>
</protein>
<feature type="region of interest" description="Amidoligase domain" evidence="11">
    <location>
        <begin position="1"/>
        <end position="268"/>
    </location>
</feature>
<feature type="binding site" evidence="11">
    <location>
        <begin position="385"/>
        <end position="388"/>
    </location>
    <ligand>
        <name>L-glutamine</name>
        <dbReference type="ChEBI" id="CHEBI:58359"/>
    </ligand>
</feature>
<comment type="function">
    <text evidence="11">Catalyzes the ATP-dependent amination of UTP to CTP with either L-glutamine or ammonia as the source of nitrogen. Regulates intracellular CTP levels through interactions with the four ribonucleotide triphosphates.</text>
</comment>
<feature type="binding site" evidence="11">
    <location>
        <position position="225"/>
    </location>
    <ligand>
        <name>UTP</name>
        <dbReference type="ChEBI" id="CHEBI:46398"/>
    </ligand>
</feature>
<evidence type="ECO:0000256" key="9">
    <source>
        <dbReference type="ARBA" id="ARBA00022975"/>
    </source>
</evidence>
<feature type="binding site" evidence="11">
    <location>
        <position position="465"/>
    </location>
    <ligand>
        <name>L-glutamine</name>
        <dbReference type="ChEBI" id="CHEBI:58359"/>
    </ligand>
</feature>
<dbReference type="OrthoDB" id="9801107at2"/>
<dbReference type="InterPro" id="IPR029062">
    <property type="entry name" value="Class_I_gatase-like"/>
</dbReference>
<feature type="binding site" evidence="11">
    <location>
        <position position="14"/>
    </location>
    <ligand>
        <name>UTP</name>
        <dbReference type="ChEBI" id="CHEBI:46398"/>
    </ligand>
</feature>
<evidence type="ECO:0000256" key="2">
    <source>
        <dbReference type="ARBA" id="ARBA00007533"/>
    </source>
</evidence>
<evidence type="ECO:0000256" key="4">
    <source>
        <dbReference type="ARBA" id="ARBA00022723"/>
    </source>
</evidence>
<proteinExistence type="inferred from homology"/>
<comment type="pathway">
    <text evidence="1 11">Pyrimidine metabolism; CTP biosynthesis via de novo pathway; CTP from UDP: step 2/2.</text>
</comment>
<comment type="activity regulation">
    <text evidence="11">Allosterically activated by GTP, when glutamine is the substrate; GTP has no effect on the reaction when ammonia is the substrate. The allosteric effector GTP functions by stabilizing the protein conformation that binds the tetrahedral intermediate(s) formed during glutamine hydrolysis. Inhibited by the product CTP, via allosteric rather than competitive inhibition.</text>
</comment>
<dbReference type="RefSeq" id="WP_148867394.1">
    <property type="nucleotide sequence ID" value="NZ_VNHO01000017.1"/>
</dbReference>
<comment type="caution">
    <text evidence="11">Lacks conserved residue(s) required for the propagation of feature annotation.</text>
</comment>
<dbReference type="Proteomes" id="UP000322294">
    <property type="component" value="Unassembled WGS sequence"/>
</dbReference>
<dbReference type="Gene3D" id="3.40.50.880">
    <property type="match status" value="1"/>
</dbReference>
<dbReference type="EC" id="6.3.4.2" evidence="11"/>
<keyword evidence="6 11" id="KW-0067">ATP-binding</keyword>
<feature type="active site" description="Nucleophile; for glutamine hydrolysis" evidence="11">
    <location>
        <position position="384"/>
    </location>
</feature>
<evidence type="ECO:0000256" key="3">
    <source>
        <dbReference type="ARBA" id="ARBA00022598"/>
    </source>
</evidence>
<dbReference type="PROSITE" id="PS51273">
    <property type="entry name" value="GATASE_TYPE_1"/>
    <property type="match status" value="1"/>
</dbReference>
<dbReference type="CDD" id="cd01746">
    <property type="entry name" value="GATase1_CTP_Synthase"/>
    <property type="match status" value="1"/>
</dbReference>
<dbReference type="GO" id="GO:0004359">
    <property type="term" value="F:glutaminase activity"/>
    <property type="evidence" value="ECO:0007669"/>
    <property type="project" value="RHEA"/>
</dbReference>
<dbReference type="HAMAP" id="MF_01227">
    <property type="entry name" value="PyrG"/>
    <property type="match status" value="1"/>
</dbReference>
<dbReference type="GO" id="GO:0044210">
    <property type="term" value="P:'de novo' CTP biosynthetic process"/>
    <property type="evidence" value="ECO:0007669"/>
    <property type="project" value="UniProtKB-UniRule"/>
</dbReference>
<dbReference type="SUPFAM" id="SSF52540">
    <property type="entry name" value="P-loop containing nucleoside triphosphate hydrolases"/>
    <property type="match status" value="1"/>
</dbReference>
<dbReference type="Pfam" id="PF00117">
    <property type="entry name" value="GATase"/>
    <property type="match status" value="1"/>
</dbReference>
<comment type="subunit">
    <text evidence="11">Homotetramer.</text>
</comment>
<feature type="binding site" evidence="11">
    <location>
        <begin position="15"/>
        <end position="20"/>
    </location>
    <ligand>
        <name>ATP</name>
        <dbReference type="ChEBI" id="CHEBI:30616"/>
    </ligand>
</feature>
<feature type="binding site" evidence="11">
    <location>
        <begin position="189"/>
        <end position="194"/>
    </location>
    <ligand>
        <name>CTP</name>
        <dbReference type="ChEBI" id="CHEBI:37563"/>
        <note>allosteric inhibitor</note>
    </ligand>
</feature>
<keyword evidence="5 11" id="KW-0547">Nucleotide-binding</keyword>
<evidence type="ECO:0000256" key="8">
    <source>
        <dbReference type="ARBA" id="ARBA00022962"/>
    </source>
</evidence>
<gene>
    <name evidence="11" type="primary">pyrG</name>
    <name evidence="14" type="ORF">LZ11_01657</name>
</gene>
<dbReference type="InterPro" id="IPR017926">
    <property type="entry name" value="GATASE"/>
</dbReference>
<keyword evidence="4 11" id="KW-0479">Metal-binding</keyword>
<dbReference type="NCBIfam" id="TIGR00337">
    <property type="entry name" value="PyrG"/>
    <property type="match status" value="1"/>
</dbReference>
<feature type="domain" description="Glutamine amidotransferase" evidence="12">
    <location>
        <begin position="303"/>
        <end position="529"/>
    </location>
</feature>
<feature type="binding site" evidence="11">
    <location>
        <position position="55"/>
    </location>
    <ligand>
        <name>L-glutamine</name>
        <dbReference type="ChEBI" id="CHEBI:58359"/>
    </ligand>
</feature>
<dbReference type="EMBL" id="VNHO01000017">
    <property type="protein sequence ID" value="TYP52490.1"/>
    <property type="molecule type" value="Genomic_DNA"/>
</dbReference>
<keyword evidence="9 11" id="KW-0665">Pyrimidine biosynthesis</keyword>
<feature type="binding site" evidence="11">
    <location>
        <position position="225"/>
    </location>
    <ligand>
        <name>CTP</name>
        <dbReference type="ChEBI" id="CHEBI:37563"/>
        <note>allosteric inhibitor</note>
    </ligand>
</feature>
<feature type="binding site" evidence="11">
    <location>
        <begin position="189"/>
        <end position="194"/>
    </location>
    <ligand>
        <name>UTP</name>
        <dbReference type="ChEBI" id="CHEBI:46398"/>
    </ligand>
</feature>
<accession>A0A5S5AMC9</accession>
<feature type="active site" evidence="11">
    <location>
        <position position="512"/>
    </location>
</feature>
<feature type="binding site" evidence="11">
    <location>
        <position position="14"/>
    </location>
    <ligand>
        <name>CTP</name>
        <dbReference type="ChEBI" id="CHEBI:37563"/>
        <note>allosteric inhibitor</note>
    </ligand>
</feature>
<feature type="binding site" evidence="11">
    <location>
        <position position="72"/>
    </location>
    <ligand>
        <name>ATP</name>
        <dbReference type="ChEBI" id="CHEBI:30616"/>
    </ligand>
</feature>
<dbReference type="SUPFAM" id="SSF52317">
    <property type="entry name" value="Class I glutamine amidotransferase-like"/>
    <property type="match status" value="1"/>
</dbReference>
<evidence type="ECO:0000256" key="1">
    <source>
        <dbReference type="ARBA" id="ARBA00005171"/>
    </source>
</evidence>
<dbReference type="UniPathway" id="UPA00159">
    <property type="reaction ID" value="UER00277"/>
</dbReference>
<comment type="similarity">
    <text evidence="2 11">Belongs to the CTP synthase family.</text>
</comment>
<reference evidence="14 15" key="1">
    <citation type="submission" date="2019-07" db="EMBL/GenBank/DDBJ databases">
        <title>Genomic Encyclopedia of Type Strains, Phase I: the one thousand microbial genomes (KMG-I) project.</title>
        <authorList>
            <person name="Kyrpides N."/>
        </authorList>
    </citation>
    <scope>NUCLEOTIDE SEQUENCE [LARGE SCALE GENOMIC DNA]</scope>
    <source>
        <strain evidence="14 15">DSM 16647</strain>
    </source>
</reference>
<dbReference type="PANTHER" id="PTHR11550">
    <property type="entry name" value="CTP SYNTHASE"/>
    <property type="match status" value="1"/>
</dbReference>
<keyword evidence="7 11" id="KW-0460">Magnesium</keyword>
<evidence type="ECO:0000259" key="13">
    <source>
        <dbReference type="Pfam" id="PF06418"/>
    </source>
</evidence>
<organism evidence="14 15">
    <name type="scientific">Thermosediminibacter litoriperuensis</name>
    <dbReference type="NCBI Taxonomy" id="291989"/>
    <lineage>
        <taxon>Bacteria</taxon>
        <taxon>Bacillati</taxon>
        <taxon>Bacillota</taxon>
        <taxon>Clostridia</taxon>
        <taxon>Thermosediminibacterales</taxon>
        <taxon>Thermosediminibacteraceae</taxon>
        <taxon>Thermosediminibacter</taxon>
    </lineage>
</organism>
<evidence type="ECO:0000313" key="14">
    <source>
        <dbReference type="EMBL" id="TYP52490.1"/>
    </source>
</evidence>
<evidence type="ECO:0000259" key="12">
    <source>
        <dbReference type="Pfam" id="PF00117"/>
    </source>
</evidence>
<dbReference type="FunFam" id="3.40.50.880:FF:000002">
    <property type="entry name" value="CTP synthase"/>
    <property type="match status" value="1"/>
</dbReference>
<comment type="caution">
    <text evidence="14">The sequence shown here is derived from an EMBL/GenBank/DDBJ whole genome shotgun (WGS) entry which is preliminary data.</text>
</comment>
<dbReference type="InterPro" id="IPR027417">
    <property type="entry name" value="P-loop_NTPase"/>
</dbReference>
<comment type="catalytic activity">
    <reaction evidence="10 11">
        <text>UTP + L-glutamine + ATP + H2O = CTP + L-glutamate + ADP + phosphate + 2 H(+)</text>
        <dbReference type="Rhea" id="RHEA:26426"/>
        <dbReference type="ChEBI" id="CHEBI:15377"/>
        <dbReference type="ChEBI" id="CHEBI:15378"/>
        <dbReference type="ChEBI" id="CHEBI:29985"/>
        <dbReference type="ChEBI" id="CHEBI:30616"/>
        <dbReference type="ChEBI" id="CHEBI:37563"/>
        <dbReference type="ChEBI" id="CHEBI:43474"/>
        <dbReference type="ChEBI" id="CHEBI:46398"/>
        <dbReference type="ChEBI" id="CHEBI:58359"/>
        <dbReference type="ChEBI" id="CHEBI:456216"/>
        <dbReference type="EC" id="6.3.4.2"/>
    </reaction>
</comment>
<keyword evidence="3 11" id="KW-0436">Ligase</keyword>
<dbReference type="GO" id="GO:0005829">
    <property type="term" value="C:cytosol"/>
    <property type="evidence" value="ECO:0007669"/>
    <property type="project" value="TreeGrafter"/>
</dbReference>
<dbReference type="GO" id="GO:0003883">
    <property type="term" value="F:CTP synthase activity"/>
    <property type="evidence" value="ECO:0007669"/>
    <property type="project" value="UniProtKB-UniRule"/>
</dbReference>
<dbReference type="Pfam" id="PF06418">
    <property type="entry name" value="CTP_synth_N"/>
    <property type="match status" value="1"/>
</dbReference>
<dbReference type="InterPro" id="IPR033828">
    <property type="entry name" value="GATase1_CTP_Synthase"/>
</dbReference>
<comment type="catalytic activity">
    <reaction evidence="11">
        <text>L-glutamine + H2O = L-glutamate + NH4(+)</text>
        <dbReference type="Rhea" id="RHEA:15889"/>
        <dbReference type="ChEBI" id="CHEBI:15377"/>
        <dbReference type="ChEBI" id="CHEBI:28938"/>
        <dbReference type="ChEBI" id="CHEBI:29985"/>
        <dbReference type="ChEBI" id="CHEBI:58359"/>
    </reaction>
</comment>
<evidence type="ECO:0000256" key="10">
    <source>
        <dbReference type="ARBA" id="ARBA00047781"/>
    </source>
</evidence>
<evidence type="ECO:0000256" key="5">
    <source>
        <dbReference type="ARBA" id="ARBA00022741"/>
    </source>
</evidence>
<dbReference type="Gene3D" id="3.40.50.300">
    <property type="entry name" value="P-loop containing nucleotide triphosphate hydrolases"/>
    <property type="match status" value="1"/>
</dbReference>
<dbReference type="GO" id="GO:0042802">
    <property type="term" value="F:identical protein binding"/>
    <property type="evidence" value="ECO:0007669"/>
    <property type="project" value="TreeGrafter"/>
</dbReference>
<feature type="binding site" evidence="11">
    <location>
        <position position="408"/>
    </location>
    <ligand>
        <name>L-glutamine</name>
        <dbReference type="ChEBI" id="CHEBI:58359"/>
    </ligand>
</feature>
<dbReference type="NCBIfam" id="NF003792">
    <property type="entry name" value="PRK05380.1"/>
    <property type="match status" value="1"/>
</dbReference>
<dbReference type="GO" id="GO:0005524">
    <property type="term" value="F:ATP binding"/>
    <property type="evidence" value="ECO:0007669"/>
    <property type="project" value="UniProtKB-KW"/>
</dbReference>
<dbReference type="FunFam" id="3.40.50.300:FF:000009">
    <property type="entry name" value="CTP synthase"/>
    <property type="match status" value="1"/>
</dbReference>
<evidence type="ECO:0000256" key="7">
    <source>
        <dbReference type="ARBA" id="ARBA00022842"/>
    </source>
</evidence>
<dbReference type="CDD" id="cd03113">
    <property type="entry name" value="CTPS_N"/>
    <property type="match status" value="1"/>
</dbReference>
<feature type="binding site" evidence="11">
    <location>
        <position position="72"/>
    </location>
    <ligand>
        <name>Mg(2+)</name>
        <dbReference type="ChEBI" id="CHEBI:18420"/>
    </ligand>
</feature>
<evidence type="ECO:0000256" key="6">
    <source>
        <dbReference type="ARBA" id="ARBA00022840"/>
    </source>
</evidence>
<dbReference type="AlphaFoldDB" id="A0A5S5AMC9"/>
<dbReference type="InterPro" id="IPR004468">
    <property type="entry name" value="CTP_synthase"/>
</dbReference>
<feature type="binding site" evidence="11">
    <location>
        <position position="357"/>
    </location>
    <ligand>
        <name>L-glutamine</name>
        <dbReference type="ChEBI" id="CHEBI:58359"/>
    </ligand>
</feature>
<keyword evidence="8 11" id="KW-0315">Glutamine amidotransferase</keyword>
<sequence length="540" mass="60491">MGTKFIFITGGVVSSLGKGITAASLGRLLKSRGLSVFMQKFDPYINVDPGTMSPYQHGEVFVTEDGAETDLDLGHYERFIDVNLTRDSNVTTGQIYWSVITKERRGDYLGATVQVIPHITNEIKERITRIARKSSPDVVITEIGGTVGDIESLPFLEAIRQIRTDLGKDNVLYIHVTLVPYLSRAGELKTKPTQHSVKELRSIGIQPDIIVCRSEKRLSEELKEKIALFCSVEPEAVVQNYDADSIYEVPLILKKEGLDEVVARKLGLDGRKADLTEWEAMVERAKNPSKRVSIALVGKYVELHDAYLSVAEALYHGGIANDSRVDIKWVHSEDLEDDGIDLEEVFSGVDGVLIPGGFGDRGIEGKIKTIRYAREKKIPLFGICLGMQCSVIEFARNVCGLEGAHSTEFDPNTPHPVIDLLPEQKGIEAKGGTMRLGHYPCRITPGTKTMEAYGEEMIEERHRHRYEFNNDYKDVLTKAGMVISGLSPDGRLVEIIELKDHPWFVGTQFHPEFKSRPNRPHPLFRDFIKAALQYKENKLK</sequence>
<feature type="active site" evidence="11">
    <location>
        <position position="510"/>
    </location>
</feature>
<feature type="binding site" evidence="11">
    <location>
        <begin position="149"/>
        <end position="151"/>
    </location>
    <ligand>
        <name>CTP</name>
        <dbReference type="ChEBI" id="CHEBI:37563"/>
        <note>allosteric inhibitor</note>
    </ligand>
</feature>
<dbReference type="GO" id="GO:0019856">
    <property type="term" value="P:pyrimidine nucleobase biosynthetic process"/>
    <property type="evidence" value="ECO:0007669"/>
    <property type="project" value="TreeGrafter"/>
</dbReference>